<name>A0ABT9NG76_9ACTO</name>
<dbReference type="RefSeq" id="WP_307682593.1">
    <property type="nucleotide sequence ID" value="NZ_JAUSQX010000001.1"/>
</dbReference>
<dbReference type="InterPro" id="IPR020070">
    <property type="entry name" value="Ribosomal_bL9_N"/>
</dbReference>
<protein>
    <recommendedName>
        <fullName evidence="6 7">Large ribosomal subunit protein bL9</fullName>
    </recommendedName>
</protein>
<dbReference type="PROSITE" id="PS00651">
    <property type="entry name" value="RIBOSOMAL_L9"/>
    <property type="match status" value="1"/>
</dbReference>
<dbReference type="InterPro" id="IPR036791">
    <property type="entry name" value="Ribosomal_bL9_C_sf"/>
</dbReference>
<dbReference type="Gene3D" id="3.40.5.10">
    <property type="entry name" value="Ribosomal protein L9, N-terminal domain"/>
    <property type="match status" value="1"/>
</dbReference>
<sequence length="149" mass="16311">MKIILTHEVENLGQPGDVVEVKDGYGRNYLIPRGYATAWTKGAQRQIDQINEARRRRATENIESARESREALEASTMTITKTAGTNGRLFGAVTTQDVAEAASELAGKKIDRRQIHLNGTIKSVGEYTGSIKLAEEITANIKIEVVAAK</sequence>
<keyword evidence="10" id="KW-1185">Reference proteome</keyword>
<keyword evidence="3 7" id="KW-0694">RNA-binding</keyword>
<organism evidence="9 10">
    <name type="scientific">Trueperella bonasi</name>
    <dbReference type="NCBI Taxonomy" id="312286"/>
    <lineage>
        <taxon>Bacteria</taxon>
        <taxon>Bacillati</taxon>
        <taxon>Actinomycetota</taxon>
        <taxon>Actinomycetes</taxon>
        <taxon>Actinomycetales</taxon>
        <taxon>Actinomycetaceae</taxon>
        <taxon>Trueperella</taxon>
    </lineage>
</organism>
<evidence type="ECO:0000313" key="9">
    <source>
        <dbReference type="EMBL" id="MDP9806365.1"/>
    </source>
</evidence>
<gene>
    <name evidence="7" type="primary">rplI</name>
    <name evidence="9" type="ORF">J2S70_000947</name>
</gene>
<comment type="caution">
    <text evidence="9">The sequence shown here is derived from an EMBL/GenBank/DDBJ whole genome shotgun (WGS) entry which is preliminary data.</text>
</comment>
<dbReference type="NCBIfam" id="TIGR00158">
    <property type="entry name" value="L9"/>
    <property type="match status" value="1"/>
</dbReference>
<evidence type="ECO:0000256" key="2">
    <source>
        <dbReference type="ARBA" id="ARBA00022730"/>
    </source>
</evidence>
<evidence type="ECO:0000313" key="10">
    <source>
        <dbReference type="Proteomes" id="UP001243212"/>
    </source>
</evidence>
<dbReference type="Pfam" id="PF01281">
    <property type="entry name" value="Ribosomal_L9_N"/>
    <property type="match status" value="1"/>
</dbReference>
<evidence type="ECO:0000256" key="5">
    <source>
        <dbReference type="ARBA" id="ARBA00023274"/>
    </source>
</evidence>
<evidence type="ECO:0000256" key="3">
    <source>
        <dbReference type="ARBA" id="ARBA00022884"/>
    </source>
</evidence>
<dbReference type="InterPro" id="IPR036935">
    <property type="entry name" value="Ribosomal_bL9_N_sf"/>
</dbReference>
<proteinExistence type="inferred from homology"/>
<dbReference type="HAMAP" id="MF_00503">
    <property type="entry name" value="Ribosomal_bL9"/>
    <property type="match status" value="1"/>
</dbReference>
<keyword evidence="4 7" id="KW-0689">Ribosomal protein</keyword>
<evidence type="ECO:0000256" key="6">
    <source>
        <dbReference type="ARBA" id="ARBA00035292"/>
    </source>
</evidence>
<dbReference type="InterPro" id="IPR020594">
    <property type="entry name" value="Ribosomal_bL9_bac/chp"/>
</dbReference>
<dbReference type="InterPro" id="IPR020069">
    <property type="entry name" value="Ribosomal_bL9_C"/>
</dbReference>
<keyword evidence="5 7" id="KW-0687">Ribonucleoprotein</keyword>
<keyword evidence="2 7" id="KW-0699">rRNA-binding</keyword>
<dbReference type="Gene3D" id="3.10.430.100">
    <property type="entry name" value="Ribosomal protein L9, C-terminal domain"/>
    <property type="match status" value="1"/>
</dbReference>
<dbReference type="InterPro" id="IPR000244">
    <property type="entry name" value="Ribosomal_bL9"/>
</dbReference>
<evidence type="ECO:0000256" key="7">
    <source>
        <dbReference type="HAMAP-Rule" id="MF_00503"/>
    </source>
</evidence>
<evidence type="ECO:0000256" key="1">
    <source>
        <dbReference type="ARBA" id="ARBA00010605"/>
    </source>
</evidence>
<dbReference type="SUPFAM" id="SSF55658">
    <property type="entry name" value="L9 N-domain-like"/>
    <property type="match status" value="1"/>
</dbReference>
<dbReference type="GO" id="GO:0005840">
    <property type="term" value="C:ribosome"/>
    <property type="evidence" value="ECO:0007669"/>
    <property type="project" value="UniProtKB-KW"/>
</dbReference>
<dbReference type="PANTHER" id="PTHR21368">
    <property type="entry name" value="50S RIBOSOMAL PROTEIN L9"/>
    <property type="match status" value="1"/>
</dbReference>
<reference evidence="9 10" key="1">
    <citation type="submission" date="2023-07" db="EMBL/GenBank/DDBJ databases">
        <title>Sequencing the genomes of 1000 actinobacteria strains.</title>
        <authorList>
            <person name="Klenk H.-P."/>
        </authorList>
    </citation>
    <scope>NUCLEOTIDE SEQUENCE [LARGE SCALE GENOMIC DNA]</scope>
    <source>
        <strain evidence="9 10">DSM 17163</strain>
    </source>
</reference>
<dbReference type="Proteomes" id="UP001243212">
    <property type="component" value="Unassembled WGS sequence"/>
</dbReference>
<comment type="function">
    <text evidence="7">Binds to the 23S rRNA.</text>
</comment>
<feature type="domain" description="Ribosomal protein L9" evidence="8">
    <location>
        <begin position="13"/>
        <end position="40"/>
    </location>
</feature>
<evidence type="ECO:0000259" key="8">
    <source>
        <dbReference type="PROSITE" id="PS00651"/>
    </source>
</evidence>
<dbReference type="Pfam" id="PF03948">
    <property type="entry name" value="Ribosomal_L9_C"/>
    <property type="match status" value="1"/>
</dbReference>
<comment type="similarity">
    <text evidence="1 7">Belongs to the bacterial ribosomal protein bL9 family.</text>
</comment>
<evidence type="ECO:0000256" key="4">
    <source>
        <dbReference type="ARBA" id="ARBA00022980"/>
    </source>
</evidence>
<dbReference type="SUPFAM" id="SSF55653">
    <property type="entry name" value="Ribosomal protein L9 C-domain"/>
    <property type="match status" value="1"/>
</dbReference>
<dbReference type="InterPro" id="IPR009027">
    <property type="entry name" value="Ribosomal_bL9/RNase_H1_N"/>
</dbReference>
<dbReference type="EMBL" id="JAUSQX010000001">
    <property type="protein sequence ID" value="MDP9806365.1"/>
    <property type="molecule type" value="Genomic_DNA"/>
</dbReference>
<accession>A0ABT9NG76</accession>